<dbReference type="InterPro" id="IPR023214">
    <property type="entry name" value="HAD_sf"/>
</dbReference>
<dbReference type="SFLD" id="SFLDG01129">
    <property type="entry name" value="C1.5:_HAD__Beta-PGM__Phosphata"/>
    <property type="match status" value="1"/>
</dbReference>
<dbReference type="Proteomes" id="UP000290433">
    <property type="component" value="Unassembled WGS sequence"/>
</dbReference>
<evidence type="ECO:0000256" key="2">
    <source>
        <dbReference type="ARBA" id="ARBA00006171"/>
    </source>
</evidence>
<sequence length="219" mass="24770">MKINKMVKCIIFDCDGVLVDTEKIGNGILLSMAQEHGFEMELEDAYRHFNGRNLKDCFRHIEEAIDQKLPENFETEYREKSFEAFKTQVKPMKGIIDFIENIEKLEIPYCVASSGPVDKIRLNLEVAGLLDRFESKIFSSYQIDSWKPEPGIFLHAAAIMGFEVKECIVVEDSKAGVKAGVSGGFKVYGFANGFNNEDLKEEGAELFISYEELSEKLGV</sequence>
<dbReference type="CDD" id="cd07526">
    <property type="entry name" value="HAD_BPGM_like"/>
    <property type="match status" value="1"/>
</dbReference>
<dbReference type="InterPro" id="IPR023198">
    <property type="entry name" value="PGP-like_dom2"/>
</dbReference>
<comment type="similarity">
    <text evidence="2">Belongs to the HAD-like hydrolase superfamily. CbbY/CbbZ/Gph/YieH family.</text>
</comment>
<keyword evidence="5" id="KW-0378">Hydrolase</keyword>
<keyword evidence="3" id="KW-0479">Metal-binding</keyword>
<dbReference type="PANTHER" id="PTHR46193:SF10">
    <property type="entry name" value="6-PHOSPHOGLUCONATE PHOSPHATASE"/>
    <property type="match status" value="1"/>
</dbReference>
<dbReference type="Gene3D" id="1.10.150.240">
    <property type="entry name" value="Putative phosphatase, domain 2"/>
    <property type="match status" value="1"/>
</dbReference>
<dbReference type="InterPro" id="IPR051600">
    <property type="entry name" value="Beta-PGM-like"/>
</dbReference>
<evidence type="ECO:0000256" key="1">
    <source>
        <dbReference type="ARBA" id="ARBA00001946"/>
    </source>
</evidence>
<reference evidence="5 6" key="1">
    <citation type="submission" date="2014-12" db="EMBL/GenBank/DDBJ databases">
        <title>Genome sequence of Flavobacterium anhuiense RCM74.</title>
        <authorList>
            <person name="Kim J.F."/>
            <person name="Song J.Y."/>
            <person name="Kwak M.-J."/>
            <person name="Lee S.-W."/>
        </authorList>
    </citation>
    <scope>NUCLEOTIDE SEQUENCE [LARGE SCALE GENOMIC DNA]</scope>
    <source>
        <strain evidence="5 6">RCM74</strain>
    </source>
</reference>
<evidence type="ECO:0000256" key="4">
    <source>
        <dbReference type="ARBA" id="ARBA00022842"/>
    </source>
</evidence>
<dbReference type="SFLD" id="SFLDS00003">
    <property type="entry name" value="Haloacid_Dehalogenase"/>
    <property type="match status" value="1"/>
</dbReference>
<dbReference type="AlphaFoldDB" id="A0A444VVB8"/>
<comment type="caution">
    <text evidence="5">The sequence shown here is derived from an EMBL/GenBank/DDBJ whole genome shotgun (WGS) entry which is preliminary data.</text>
</comment>
<dbReference type="EMBL" id="JUIV01000014">
    <property type="protein sequence ID" value="RYJ37597.1"/>
    <property type="molecule type" value="Genomic_DNA"/>
</dbReference>
<dbReference type="GO" id="GO:0046872">
    <property type="term" value="F:metal ion binding"/>
    <property type="evidence" value="ECO:0007669"/>
    <property type="project" value="UniProtKB-KW"/>
</dbReference>
<dbReference type="PANTHER" id="PTHR46193">
    <property type="entry name" value="6-PHOSPHOGLUCONATE PHOSPHATASE"/>
    <property type="match status" value="1"/>
</dbReference>
<comment type="cofactor">
    <cofactor evidence="1">
        <name>Mg(2+)</name>
        <dbReference type="ChEBI" id="CHEBI:18420"/>
    </cofactor>
</comment>
<proteinExistence type="inferred from homology"/>
<keyword evidence="4" id="KW-0460">Magnesium</keyword>
<dbReference type="Gene3D" id="3.40.50.1000">
    <property type="entry name" value="HAD superfamily/HAD-like"/>
    <property type="match status" value="1"/>
</dbReference>
<dbReference type="GO" id="GO:0016787">
    <property type="term" value="F:hydrolase activity"/>
    <property type="evidence" value="ECO:0007669"/>
    <property type="project" value="UniProtKB-KW"/>
</dbReference>
<evidence type="ECO:0000313" key="5">
    <source>
        <dbReference type="EMBL" id="RYJ37597.1"/>
    </source>
</evidence>
<name>A0A444VVB8_9FLAO</name>
<organism evidence="5 6">
    <name type="scientific">Flavobacterium anhuiense</name>
    <dbReference type="NCBI Taxonomy" id="459526"/>
    <lineage>
        <taxon>Bacteria</taxon>
        <taxon>Pseudomonadati</taxon>
        <taxon>Bacteroidota</taxon>
        <taxon>Flavobacteriia</taxon>
        <taxon>Flavobacteriales</taxon>
        <taxon>Flavobacteriaceae</taxon>
        <taxon>Flavobacterium</taxon>
    </lineage>
</organism>
<evidence type="ECO:0000256" key="3">
    <source>
        <dbReference type="ARBA" id="ARBA00022723"/>
    </source>
</evidence>
<gene>
    <name evidence="5" type="ORF">NU08_3371</name>
</gene>
<dbReference type="InterPro" id="IPR041492">
    <property type="entry name" value="HAD_2"/>
</dbReference>
<dbReference type="SUPFAM" id="SSF56784">
    <property type="entry name" value="HAD-like"/>
    <property type="match status" value="1"/>
</dbReference>
<dbReference type="NCBIfam" id="TIGR01509">
    <property type="entry name" value="HAD-SF-IA-v3"/>
    <property type="match status" value="1"/>
</dbReference>
<dbReference type="RefSeq" id="WP_242502574.1">
    <property type="nucleotide sequence ID" value="NZ_JUIV01000014.1"/>
</dbReference>
<evidence type="ECO:0000313" key="6">
    <source>
        <dbReference type="Proteomes" id="UP000290433"/>
    </source>
</evidence>
<dbReference type="InterPro" id="IPR036412">
    <property type="entry name" value="HAD-like_sf"/>
</dbReference>
<dbReference type="InterPro" id="IPR006439">
    <property type="entry name" value="HAD-SF_hydro_IA"/>
</dbReference>
<dbReference type="Pfam" id="PF13419">
    <property type="entry name" value="HAD_2"/>
    <property type="match status" value="1"/>
</dbReference>
<accession>A0A444VVB8</accession>
<protein>
    <submittedName>
        <fullName evidence="5">HAD family hydrolase</fullName>
    </submittedName>
</protein>